<keyword evidence="2" id="KW-1185">Reference proteome</keyword>
<dbReference type="AlphaFoldDB" id="A0A0C2DDC2"/>
<name>A0A0C2DDC2_9BILA</name>
<dbReference type="GO" id="GO:0003676">
    <property type="term" value="F:nucleic acid binding"/>
    <property type="evidence" value="ECO:0007669"/>
    <property type="project" value="InterPro"/>
</dbReference>
<dbReference type="OrthoDB" id="7951431at2759"/>
<dbReference type="Proteomes" id="UP000054047">
    <property type="component" value="Unassembled WGS sequence"/>
</dbReference>
<gene>
    <name evidence="1" type="ORF">ANCDUO_09330</name>
</gene>
<evidence type="ECO:0000313" key="1">
    <source>
        <dbReference type="EMBL" id="KIH60422.1"/>
    </source>
</evidence>
<dbReference type="Gene3D" id="3.30.420.10">
    <property type="entry name" value="Ribonuclease H-like superfamily/Ribonuclease H"/>
    <property type="match status" value="1"/>
</dbReference>
<dbReference type="InterPro" id="IPR036397">
    <property type="entry name" value="RNaseH_sf"/>
</dbReference>
<reference evidence="1 2" key="1">
    <citation type="submission" date="2013-12" db="EMBL/GenBank/DDBJ databases">
        <title>Draft genome of the parsitic nematode Ancylostoma duodenale.</title>
        <authorList>
            <person name="Mitreva M."/>
        </authorList>
    </citation>
    <scope>NUCLEOTIDE SEQUENCE [LARGE SCALE GENOMIC DNA]</scope>
    <source>
        <strain evidence="1 2">Zhejiang</strain>
    </source>
</reference>
<dbReference type="EMBL" id="KN730974">
    <property type="protein sequence ID" value="KIH60422.1"/>
    <property type="molecule type" value="Genomic_DNA"/>
</dbReference>
<protein>
    <recommendedName>
        <fullName evidence="3">DDE-1 domain-containing protein</fullName>
    </recommendedName>
</protein>
<evidence type="ECO:0000313" key="2">
    <source>
        <dbReference type="Proteomes" id="UP000054047"/>
    </source>
</evidence>
<organism evidence="1 2">
    <name type="scientific">Ancylostoma duodenale</name>
    <dbReference type="NCBI Taxonomy" id="51022"/>
    <lineage>
        <taxon>Eukaryota</taxon>
        <taxon>Metazoa</taxon>
        <taxon>Ecdysozoa</taxon>
        <taxon>Nematoda</taxon>
        <taxon>Chromadorea</taxon>
        <taxon>Rhabditida</taxon>
        <taxon>Rhabditina</taxon>
        <taxon>Rhabditomorpha</taxon>
        <taxon>Strongyloidea</taxon>
        <taxon>Ancylostomatidae</taxon>
        <taxon>Ancylostomatinae</taxon>
        <taxon>Ancylostoma</taxon>
    </lineage>
</organism>
<sequence>MYLPTGWRPSYKFEETQEWTARNFPDFISVDLSPQRPDHWPANSSDLDPLDYSIGRMLEPIACAKPHSTVETLKRDLTKAWNNLPMDIIAQQWMTFQSD</sequence>
<proteinExistence type="predicted"/>
<evidence type="ECO:0008006" key="3">
    <source>
        <dbReference type="Google" id="ProtNLM"/>
    </source>
</evidence>
<accession>A0A0C2DDC2</accession>